<sequence length="97" mass="10765">MFTRQQLDINTCIATSLHLITLYSVPLHQAPGRRHIESYSSDSIWVDATPNITSFHSAQPKSVRLDSTQLKATKLNLTQLDASPIDSALPLHSTKSH</sequence>
<name>A0A3S5ALA7_9PLAT</name>
<comment type="caution">
    <text evidence="1">The sequence shown here is derived from an EMBL/GenBank/DDBJ whole genome shotgun (WGS) entry which is preliminary data.</text>
</comment>
<dbReference type="Proteomes" id="UP000784294">
    <property type="component" value="Unassembled WGS sequence"/>
</dbReference>
<dbReference type="EMBL" id="CAAALY010059218">
    <property type="protein sequence ID" value="VEL22943.1"/>
    <property type="molecule type" value="Genomic_DNA"/>
</dbReference>
<keyword evidence="2" id="KW-1185">Reference proteome</keyword>
<reference evidence="1" key="1">
    <citation type="submission" date="2018-11" db="EMBL/GenBank/DDBJ databases">
        <authorList>
            <consortium name="Pathogen Informatics"/>
        </authorList>
    </citation>
    <scope>NUCLEOTIDE SEQUENCE</scope>
</reference>
<evidence type="ECO:0000313" key="2">
    <source>
        <dbReference type="Proteomes" id="UP000784294"/>
    </source>
</evidence>
<accession>A0A3S5ALA7</accession>
<proteinExistence type="predicted"/>
<gene>
    <name evidence="1" type="ORF">PXEA_LOCUS16383</name>
</gene>
<dbReference type="AlphaFoldDB" id="A0A3S5ALA7"/>
<organism evidence="1 2">
    <name type="scientific">Protopolystoma xenopodis</name>
    <dbReference type="NCBI Taxonomy" id="117903"/>
    <lineage>
        <taxon>Eukaryota</taxon>
        <taxon>Metazoa</taxon>
        <taxon>Spiralia</taxon>
        <taxon>Lophotrochozoa</taxon>
        <taxon>Platyhelminthes</taxon>
        <taxon>Monogenea</taxon>
        <taxon>Polyopisthocotylea</taxon>
        <taxon>Polystomatidea</taxon>
        <taxon>Polystomatidae</taxon>
        <taxon>Protopolystoma</taxon>
    </lineage>
</organism>
<protein>
    <submittedName>
        <fullName evidence="1">Uncharacterized protein</fullName>
    </submittedName>
</protein>
<evidence type="ECO:0000313" key="1">
    <source>
        <dbReference type="EMBL" id="VEL22943.1"/>
    </source>
</evidence>